<dbReference type="InterPro" id="IPR000436">
    <property type="entry name" value="Sushi_SCR_CCP_dom"/>
</dbReference>
<feature type="domain" description="Sushi" evidence="15">
    <location>
        <begin position="74"/>
        <end position="137"/>
    </location>
</feature>
<dbReference type="Pfam" id="PF00095">
    <property type="entry name" value="WAP"/>
    <property type="match status" value="1"/>
</dbReference>
<evidence type="ECO:0000256" key="14">
    <source>
        <dbReference type="SAM" id="SignalP"/>
    </source>
</evidence>
<keyword evidence="6" id="KW-0358">Heparin-binding</keyword>
<dbReference type="AlphaFoldDB" id="A0A7J6B3L8"/>
<feature type="domain" description="WAP" evidence="16">
    <location>
        <begin position="21"/>
        <end position="73"/>
    </location>
</feature>
<comment type="function">
    <text evidence="1">Binds to various kinds of negatively charged substances such as heparin, phospholipids, and dextran sulfate. May prevent activation of the intrinsic blood coagulation cascade by binding to phospholipids on the surface of damaged cells.</text>
</comment>
<keyword evidence="10" id="KW-0325">Glycoprotein</keyword>
<dbReference type="PROSITE" id="PS51390">
    <property type="entry name" value="WAP"/>
    <property type="match status" value="1"/>
</dbReference>
<feature type="chain" id="PRO_5029911467" description="Beta-2-glycoprotein 1" evidence="14">
    <location>
        <begin position="25"/>
        <end position="461"/>
    </location>
</feature>
<evidence type="ECO:0000256" key="11">
    <source>
        <dbReference type="ARBA" id="ARBA00029855"/>
    </source>
</evidence>
<evidence type="ECO:0000256" key="8">
    <source>
        <dbReference type="ARBA" id="ARBA00022737"/>
    </source>
</evidence>
<sequence length="461" mass="51671">MMETSQLLLLLCVWALSSLSLQSAEMIEHCPDRILDNEKRRTCPKKCQQDNDCGNKRQCLCDGPCGLSCVAPGRTCPWPLPSSEHFDVTLLSPSPSFSARLEVRCHPGYTMANGLDATIRRCQGDRQWSGDDPECTANHPRMLEIARYESSECVNRSFQMDRCEAVHYSSVLSSTYPPTHSFIYLPIRQHPSSCTPLCPLALHSASFKHRGRNAETEPESKLACPLPNHALLLIHGSAAVGSTIQYQCAPGSVLFGNSENVCHKDQTWRYPHPVCQRVFCLPPQEVNHGYLVAVQKSEYNMGDTIYYLCKKNFLLDGPNQVTCQLDGTWSAVPSCRARCPIPAKRSRVIVGGVKSWPYELTDGMVTHGENVTFFCKHPQRSCSFTATETCFGGLLPVPGCYLEPTWFQYKLYPHRLPHPYPSLSPPTHSFIFGVPEVREGRVSQCLRELTRGGTDWKHETC</sequence>
<dbReference type="GO" id="GO:0030414">
    <property type="term" value="F:peptidase inhibitor activity"/>
    <property type="evidence" value="ECO:0007669"/>
    <property type="project" value="InterPro"/>
</dbReference>
<evidence type="ECO:0000256" key="5">
    <source>
        <dbReference type="ARBA" id="ARBA00022659"/>
    </source>
</evidence>
<evidence type="ECO:0000256" key="2">
    <source>
        <dbReference type="ARBA" id="ARBA00004613"/>
    </source>
</evidence>
<feature type="disulfide bond" evidence="13">
    <location>
        <begin position="280"/>
        <end position="323"/>
    </location>
</feature>
<dbReference type="Proteomes" id="UP000593565">
    <property type="component" value="Unassembled WGS sequence"/>
</dbReference>
<evidence type="ECO:0000256" key="7">
    <source>
        <dbReference type="ARBA" id="ARBA00022729"/>
    </source>
</evidence>
<gene>
    <name evidence="17" type="ORF">AMELA_G00081830</name>
</gene>
<dbReference type="GO" id="GO:0008201">
    <property type="term" value="F:heparin binding"/>
    <property type="evidence" value="ECO:0007669"/>
    <property type="project" value="UniProtKB-KW"/>
</dbReference>
<dbReference type="InterPro" id="IPR035976">
    <property type="entry name" value="Sushi/SCR/CCP_sf"/>
</dbReference>
<evidence type="ECO:0000259" key="15">
    <source>
        <dbReference type="PROSITE" id="PS50923"/>
    </source>
</evidence>
<keyword evidence="7 14" id="KW-0732">Signal</keyword>
<dbReference type="SMART" id="SM00032">
    <property type="entry name" value="CCP"/>
    <property type="match status" value="3"/>
</dbReference>
<keyword evidence="4" id="KW-0964">Secreted</keyword>
<keyword evidence="9 13" id="KW-1015">Disulfide bond</keyword>
<dbReference type="InterPro" id="IPR051277">
    <property type="entry name" value="SEZ6_CSMD_C4BPB_Regulators"/>
</dbReference>
<evidence type="ECO:0000256" key="10">
    <source>
        <dbReference type="ARBA" id="ARBA00023180"/>
    </source>
</evidence>
<feature type="domain" description="Sushi" evidence="15">
    <location>
        <begin position="278"/>
        <end position="337"/>
    </location>
</feature>
<dbReference type="InterPro" id="IPR015104">
    <property type="entry name" value="Sushi_2"/>
</dbReference>
<evidence type="ECO:0000256" key="3">
    <source>
        <dbReference type="ARBA" id="ARBA00020104"/>
    </source>
</evidence>
<organism evidence="17 18">
    <name type="scientific">Ameiurus melas</name>
    <name type="common">Black bullhead</name>
    <name type="synonym">Silurus melas</name>
    <dbReference type="NCBI Taxonomy" id="219545"/>
    <lineage>
        <taxon>Eukaryota</taxon>
        <taxon>Metazoa</taxon>
        <taxon>Chordata</taxon>
        <taxon>Craniata</taxon>
        <taxon>Vertebrata</taxon>
        <taxon>Euteleostomi</taxon>
        <taxon>Actinopterygii</taxon>
        <taxon>Neopterygii</taxon>
        <taxon>Teleostei</taxon>
        <taxon>Ostariophysi</taxon>
        <taxon>Siluriformes</taxon>
        <taxon>Ictaluridae</taxon>
        <taxon>Ameiurus</taxon>
    </lineage>
</organism>
<keyword evidence="18" id="KW-1185">Reference proteome</keyword>
<dbReference type="Pfam" id="PF00084">
    <property type="entry name" value="Sushi"/>
    <property type="match status" value="3"/>
</dbReference>
<dbReference type="InterPro" id="IPR008197">
    <property type="entry name" value="WAP_dom"/>
</dbReference>
<name>A0A7J6B3L8_AMEME</name>
<dbReference type="Gene3D" id="2.10.70.10">
    <property type="entry name" value="Complement Module, domain 1"/>
    <property type="match status" value="4"/>
</dbReference>
<dbReference type="Pfam" id="PF09014">
    <property type="entry name" value="Sushi_2"/>
    <property type="match status" value="1"/>
</dbReference>
<feature type="signal peptide" evidence="14">
    <location>
        <begin position="1"/>
        <end position="24"/>
    </location>
</feature>
<comment type="caution">
    <text evidence="17">The sequence shown here is derived from an EMBL/GenBank/DDBJ whole genome shotgun (WGS) entry which is preliminary data.</text>
</comment>
<evidence type="ECO:0000256" key="6">
    <source>
        <dbReference type="ARBA" id="ARBA00022674"/>
    </source>
</evidence>
<dbReference type="CDD" id="cd00033">
    <property type="entry name" value="CCP"/>
    <property type="match status" value="3"/>
</dbReference>
<comment type="subcellular location">
    <subcellularLocation>
        <location evidence="2">Secreted</location>
    </subcellularLocation>
</comment>
<dbReference type="PANTHER" id="PTHR45656">
    <property type="entry name" value="PROTEIN CBR-CLEC-78"/>
    <property type="match status" value="1"/>
</dbReference>
<keyword evidence="8" id="KW-0677">Repeat</keyword>
<evidence type="ECO:0000256" key="13">
    <source>
        <dbReference type="PROSITE-ProRule" id="PRU00302"/>
    </source>
</evidence>
<evidence type="ECO:0000259" key="16">
    <source>
        <dbReference type="PROSITE" id="PS51390"/>
    </source>
</evidence>
<evidence type="ECO:0000313" key="17">
    <source>
        <dbReference type="EMBL" id="KAF4088298.1"/>
    </source>
</evidence>
<protein>
    <recommendedName>
        <fullName evidence="3">Beta-2-glycoprotein 1</fullName>
    </recommendedName>
    <alternativeName>
        <fullName evidence="11">Apolipoprotein H</fullName>
    </alternativeName>
    <alternativeName>
        <fullName evidence="12">Beta-2-glycoprotein I</fullName>
    </alternativeName>
</protein>
<feature type="domain" description="Sushi" evidence="15">
    <location>
        <begin position="222"/>
        <end position="277"/>
    </location>
</feature>
<evidence type="ECO:0000256" key="4">
    <source>
        <dbReference type="ARBA" id="ARBA00022525"/>
    </source>
</evidence>
<dbReference type="EMBL" id="JAAGNN010000006">
    <property type="protein sequence ID" value="KAF4088298.1"/>
    <property type="molecule type" value="Genomic_DNA"/>
</dbReference>
<evidence type="ECO:0000256" key="1">
    <source>
        <dbReference type="ARBA" id="ARBA00003651"/>
    </source>
</evidence>
<dbReference type="GO" id="GO:0005576">
    <property type="term" value="C:extracellular region"/>
    <property type="evidence" value="ECO:0007669"/>
    <property type="project" value="UniProtKB-SubCell"/>
</dbReference>
<dbReference type="PANTHER" id="PTHR45656:SF4">
    <property type="entry name" value="PROTEIN CBR-CLEC-78"/>
    <property type="match status" value="1"/>
</dbReference>
<accession>A0A7J6B3L8</accession>
<dbReference type="PROSITE" id="PS50923">
    <property type="entry name" value="SUSHI"/>
    <property type="match status" value="3"/>
</dbReference>
<proteinExistence type="predicted"/>
<reference evidence="17 18" key="1">
    <citation type="submission" date="2020-02" db="EMBL/GenBank/DDBJ databases">
        <title>A chromosome-scale genome assembly of the black bullhead catfish (Ameiurus melas).</title>
        <authorList>
            <person name="Wen M."/>
            <person name="Zham M."/>
            <person name="Cabau C."/>
            <person name="Klopp C."/>
            <person name="Donnadieu C."/>
            <person name="Roques C."/>
            <person name="Bouchez O."/>
            <person name="Lampietro C."/>
            <person name="Jouanno E."/>
            <person name="Herpin A."/>
            <person name="Louis A."/>
            <person name="Berthelot C."/>
            <person name="Parey E."/>
            <person name="Roest-Crollius H."/>
            <person name="Braasch I."/>
            <person name="Postlethwait J."/>
            <person name="Robinson-Rechavi M."/>
            <person name="Echchiki A."/>
            <person name="Begum T."/>
            <person name="Montfort J."/>
            <person name="Schartl M."/>
            <person name="Bobe J."/>
            <person name="Guiguen Y."/>
        </authorList>
    </citation>
    <scope>NUCLEOTIDE SEQUENCE [LARGE SCALE GENOMIC DNA]</scope>
    <source>
        <strain evidence="17">M_S1</strain>
        <tissue evidence="17">Blood</tissue>
    </source>
</reference>
<evidence type="ECO:0000313" key="18">
    <source>
        <dbReference type="Proteomes" id="UP000593565"/>
    </source>
</evidence>
<keyword evidence="5 13" id="KW-0768">Sushi</keyword>
<feature type="disulfide bond" evidence="13">
    <location>
        <begin position="248"/>
        <end position="275"/>
    </location>
</feature>
<evidence type="ECO:0000256" key="12">
    <source>
        <dbReference type="ARBA" id="ARBA00033414"/>
    </source>
</evidence>
<evidence type="ECO:0000256" key="9">
    <source>
        <dbReference type="ARBA" id="ARBA00023157"/>
    </source>
</evidence>
<comment type="caution">
    <text evidence="13">Lacks conserved residue(s) required for the propagation of feature annotation.</text>
</comment>
<dbReference type="SUPFAM" id="SSF57535">
    <property type="entry name" value="Complement control module/SCR domain"/>
    <property type="match status" value="4"/>
</dbReference>